<evidence type="ECO:0000313" key="1">
    <source>
        <dbReference type="EMBL" id="JAH48062.1"/>
    </source>
</evidence>
<protein>
    <submittedName>
        <fullName evidence="1">Uncharacterized protein</fullName>
    </submittedName>
</protein>
<reference evidence="1" key="2">
    <citation type="journal article" date="2015" name="Fish Shellfish Immunol.">
        <title>Early steps in the European eel (Anguilla anguilla)-Vibrio vulnificus interaction in the gills: Role of the RtxA13 toxin.</title>
        <authorList>
            <person name="Callol A."/>
            <person name="Pajuelo D."/>
            <person name="Ebbesson L."/>
            <person name="Teles M."/>
            <person name="MacKenzie S."/>
            <person name="Amaro C."/>
        </authorList>
    </citation>
    <scope>NUCLEOTIDE SEQUENCE</scope>
</reference>
<dbReference type="AlphaFoldDB" id="A0A0E9T3J4"/>
<name>A0A0E9T3J4_ANGAN</name>
<sequence>MAPLLLLGVRDDEVSQRGVLLLFKVHVSQLLSLPSGEGSGVKTHHRIWGGAGQQDQLGLIQDVSMVIRHL</sequence>
<dbReference type="EMBL" id="GBXM01060515">
    <property type="protein sequence ID" value="JAH48062.1"/>
    <property type="molecule type" value="Transcribed_RNA"/>
</dbReference>
<proteinExistence type="predicted"/>
<accession>A0A0E9T3J4</accession>
<organism evidence="1">
    <name type="scientific">Anguilla anguilla</name>
    <name type="common">European freshwater eel</name>
    <name type="synonym">Muraena anguilla</name>
    <dbReference type="NCBI Taxonomy" id="7936"/>
    <lineage>
        <taxon>Eukaryota</taxon>
        <taxon>Metazoa</taxon>
        <taxon>Chordata</taxon>
        <taxon>Craniata</taxon>
        <taxon>Vertebrata</taxon>
        <taxon>Euteleostomi</taxon>
        <taxon>Actinopterygii</taxon>
        <taxon>Neopterygii</taxon>
        <taxon>Teleostei</taxon>
        <taxon>Anguilliformes</taxon>
        <taxon>Anguillidae</taxon>
        <taxon>Anguilla</taxon>
    </lineage>
</organism>
<reference evidence="1" key="1">
    <citation type="submission" date="2014-11" db="EMBL/GenBank/DDBJ databases">
        <authorList>
            <person name="Amaro Gonzalez C."/>
        </authorList>
    </citation>
    <scope>NUCLEOTIDE SEQUENCE</scope>
</reference>